<dbReference type="CDD" id="cd00109">
    <property type="entry name" value="Kunitz-type"/>
    <property type="match status" value="1"/>
</dbReference>
<dbReference type="OrthoDB" id="6132182at2759"/>
<evidence type="ECO:0000313" key="2">
    <source>
        <dbReference type="EMBL" id="VDM36243.1"/>
    </source>
</evidence>
<dbReference type="STRING" id="6205.A0A0R3XCK3"/>
<dbReference type="GO" id="GO:0004867">
    <property type="term" value="F:serine-type endopeptidase inhibitor activity"/>
    <property type="evidence" value="ECO:0007669"/>
    <property type="project" value="InterPro"/>
</dbReference>
<reference evidence="4" key="1">
    <citation type="submission" date="2017-02" db="UniProtKB">
        <authorList>
            <consortium name="WormBaseParasite"/>
        </authorList>
    </citation>
    <scope>IDENTIFICATION</scope>
</reference>
<dbReference type="Gene3D" id="4.10.410.10">
    <property type="entry name" value="Pancreatic trypsin inhibitor Kunitz domain"/>
    <property type="match status" value="1"/>
</dbReference>
<dbReference type="PROSITE" id="PS50279">
    <property type="entry name" value="BPTI_KUNITZ_2"/>
    <property type="match status" value="1"/>
</dbReference>
<organism evidence="4">
    <name type="scientific">Hydatigena taeniaeformis</name>
    <name type="common">Feline tapeworm</name>
    <name type="synonym">Taenia taeniaeformis</name>
    <dbReference type="NCBI Taxonomy" id="6205"/>
    <lineage>
        <taxon>Eukaryota</taxon>
        <taxon>Metazoa</taxon>
        <taxon>Spiralia</taxon>
        <taxon>Lophotrochozoa</taxon>
        <taxon>Platyhelminthes</taxon>
        <taxon>Cestoda</taxon>
        <taxon>Eucestoda</taxon>
        <taxon>Cyclophyllidea</taxon>
        <taxon>Taeniidae</taxon>
        <taxon>Hydatigera</taxon>
    </lineage>
</organism>
<dbReference type="SMART" id="SM00131">
    <property type="entry name" value="KU"/>
    <property type="match status" value="1"/>
</dbReference>
<dbReference type="InterPro" id="IPR002223">
    <property type="entry name" value="Kunitz_BPTI"/>
</dbReference>
<reference evidence="2 3" key="2">
    <citation type="submission" date="2018-11" db="EMBL/GenBank/DDBJ databases">
        <authorList>
            <consortium name="Pathogen Informatics"/>
        </authorList>
    </citation>
    <scope>NUCLEOTIDE SEQUENCE [LARGE SCALE GENOMIC DNA]</scope>
</reference>
<accession>A0A0R3XCK3</accession>
<sequence>MAENLTVDQSNDPCSLPTEIGSCSGSVLRYTYNRSTGRCEAFYYNPCANMRCGLNAYCASGYCYCNEGYEGDANTECRATSSGSDAFIL</sequence>
<protein>
    <submittedName>
        <fullName evidence="4">BPTI/Kunitz inhibitor domain-containing protein</fullName>
    </submittedName>
</protein>
<dbReference type="AlphaFoldDB" id="A0A0R3XCK3"/>
<keyword evidence="3" id="KW-1185">Reference proteome</keyword>
<evidence type="ECO:0000259" key="1">
    <source>
        <dbReference type="PROSITE" id="PS50279"/>
    </source>
</evidence>
<proteinExistence type="predicted"/>
<dbReference type="InterPro" id="IPR036880">
    <property type="entry name" value="Kunitz_BPTI_sf"/>
</dbReference>
<name>A0A0R3XCK3_HYDTA</name>
<dbReference type="WBParaSite" id="TTAC_0001128001-mRNA-1">
    <property type="protein sequence ID" value="TTAC_0001128001-mRNA-1"/>
    <property type="gene ID" value="TTAC_0001128001"/>
</dbReference>
<dbReference type="Pfam" id="PF00014">
    <property type="entry name" value="Kunitz_BPTI"/>
    <property type="match status" value="1"/>
</dbReference>
<evidence type="ECO:0000313" key="4">
    <source>
        <dbReference type="WBParaSite" id="TTAC_0001128001-mRNA-1"/>
    </source>
</evidence>
<gene>
    <name evidence="2" type="ORF">TTAC_LOCUS11263</name>
</gene>
<feature type="domain" description="BPTI/Kunitz inhibitor" evidence="1">
    <location>
        <begin position="14"/>
        <end position="63"/>
    </location>
</feature>
<evidence type="ECO:0000313" key="3">
    <source>
        <dbReference type="Proteomes" id="UP000274429"/>
    </source>
</evidence>
<dbReference type="SUPFAM" id="SSF57362">
    <property type="entry name" value="BPTI-like"/>
    <property type="match status" value="1"/>
</dbReference>
<dbReference type="EMBL" id="UYWX01023415">
    <property type="protein sequence ID" value="VDM36243.1"/>
    <property type="molecule type" value="Genomic_DNA"/>
</dbReference>
<dbReference type="Proteomes" id="UP000274429">
    <property type="component" value="Unassembled WGS sequence"/>
</dbReference>